<dbReference type="PANTHER" id="PTHR45947">
    <property type="entry name" value="SULFOQUINOVOSYL TRANSFERASE SQD2"/>
    <property type="match status" value="1"/>
</dbReference>
<reference evidence="3 4" key="1">
    <citation type="submission" date="2019-09" db="EMBL/GenBank/DDBJ databases">
        <title>Comparative analysis of L. crispatus genomes revealed niche specific adaptation to different host and body sites.</title>
        <authorList>
            <person name="Pan M."/>
            <person name="Hidalgo-Cantabrana C."/>
            <person name="Barrangou R."/>
        </authorList>
    </citation>
    <scope>NUCLEOTIDE SEQUENCE [LARGE SCALE GENOMIC DNA]</scope>
    <source>
        <strain evidence="3 4">NCK2488</strain>
    </source>
</reference>
<sequence length="359" mass="40417">MIKVLHSELQSNIGGIESFLLNLTKSMDMTNIHFDMLMKGNNPYLENELKGLGVTIYKVPADPLQYSKFVKKLLKENNYDFVYVHKNSAANILLPVMVKKYSHAKLIVHSHNTSPSGGSKIAIVLHKFNRKKLCQLSDYRFACSDTAAEWMFGKDYQSKNVKIIKNGIITQDYVYNPEVRVKTREQLGLKGKFVIGHVGAFREQKNHKFLLKIFSKLDDPNAVLILIGDGVLKPEIQKSVQNMGLADRVLFLGTRHDIANLLQACDVFVMPSLWEGLSVAAIEAQASGLETLLSANVSKEVKVTNLVKFINLSDINEWETNLRNIAQSSVVRKNVGRKIEVAGFDMKNSAQFLKKIFES</sequence>
<dbReference type="Proteomes" id="UP000324504">
    <property type="component" value="Unassembled WGS sequence"/>
</dbReference>
<evidence type="ECO:0000259" key="2">
    <source>
        <dbReference type="Pfam" id="PF13439"/>
    </source>
</evidence>
<evidence type="ECO:0000313" key="3">
    <source>
        <dbReference type="EMBL" id="KAA8812056.1"/>
    </source>
</evidence>
<keyword evidence="3" id="KW-0808">Transferase</keyword>
<dbReference type="Pfam" id="PF00534">
    <property type="entry name" value="Glycos_transf_1"/>
    <property type="match status" value="1"/>
</dbReference>
<feature type="domain" description="Glycosyl transferase family 1" evidence="1">
    <location>
        <begin position="182"/>
        <end position="295"/>
    </location>
</feature>
<dbReference type="RefSeq" id="WP_057726377.1">
    <property type="nucleotide sequence ID" value="NZ_CP072197.1"/>
</dbReference>
<proteinExistence type="predicted"/>
<evidence type="ECO:0000259" key="1">
    <source>
        <dbReference type="Pfam" id="PF00534"/>
    </source>
</evidence>
<comment type="caution">
    <text evidence="3">The sequence shown here is derived from an EMBL/GenBank/DDBJ whole genome shotgun (WGS) entry which is preliminary data.</text>
</comment>
<dbReference type="InterPro" id="IPR001296">
    <property type="entry name" value="Glyco_trans_1"/>
</dbReference>
<dbReference type="Gene3D" id="3.40.50.2000">
    <property type="entry name" value="Glycogen Phosphorylase B"/>
    <property type="match status" value="2"/>
</dbReference>
<dbReference type="EMBL" id="VUAV01000052">
    <property type="protein sequence ID" value="KAA8812056.1"/>
    <property type="molecule type" value="Genomic_DNA"/>
</dbReference>
<feature type="domain" description="Glycosyltransferase subfamily 4-like N-terminal" evidence="2">
    <location>
        <begin position="13"/>
        <end position="171"/>
    </location>
</feature>
<dbReference type="AlphaFoldDB" id="A0A5M9YZZ3"/>
<dbReference type="Pfam" id="PF13439">
    <property type="entry name" value="Glyco_transf_4"/>
    <property type="match status" value="1"/>
</dbReference>
<dbReference type="InterPro" id="IPR028098">
    <property type="entry name" value="Glyco_trans_4-like_N"/>
</dbReference>
<dbReference type="PANTHER" id="PTHR45947:SF3">
    <property type="entry name" value="SULFOQUINOVOSYL TRANSFERASE SQD2"/>
    <property type="match status" value="1"/>
</dbReference>
<dbReference type="GO" id="GO:0016757">
    <property type="term" value="F:glycosyltransferase activity"/>
    <property type="evidence" value="ECO:0007669"/>
    <property type="project" value="InterPro"/>
</dbReference>
<dbReference type="SUPFAM" id="SSF53756">
    <property type="entry name" value="UDP-Glycosyltransferase/glycogen phosphorylase"/>
    <property type="match status" value="1"/>
</dbReference>
<dbReference type="InterPro" id="IPR050194">
    <property type="entry name" value="Glycosyltransferase_grp1"/>
</dbReference>
<accession>A0A5M9YZZ3</accession>
<gene>
    <name evidence="3" type="ORF">F1C09_07990</name>
</gene>
<name>A0A5M9YZZ3_9LACO</name>
<evidence type="ECO:0000313" key="4">
    <source>
        <dbReference type="Proteomes" id="UP000324504"/>
    </source>
</evidence>
<organism evidence="3 4">
    <name type="scientific">Lactobacillus crispatus</name>
    <dbReference type="NCBI Taxonomy" id="47770"/>
    <lineage>
        <taxon>Bacteria</taxon>
        <taxon>Bacillati</taxon>
        <taxon>Bacillota</taxon>
        <taxon>Bacilli</taxon>
        <taxon>Lactobacillales</taxon>
        <taxon>Lactobacillaceae</taxon>
        <taxon>Lactobacillus</taxon>
    </lineage>
</organism>
<protein>
    <submittedName>
        <fullName evidence="3">Glycosyltransferase family 1 protein</fullName>
    </submittedName>
</protein>